<gene>
    <name evidence="5" type="ORF">EV675_0121</name>
</gene>
<dbReference type="Proteomes" id="UP000292445">
    <property type="component" value="Unassembled WGS sequence"/>
</dbReference>
<dbReference type="RefSeq" id="WP_130355511.1">
    <property type="nucleotide sequence ID" value="NZ_SGXC01000001.1"/>
</dbReference>
<evidence type="ECO:0000256" key="2">
    <source>
        <dbReference type="ARBA" id="ARBA00022723"/>
    </source>
</evidence>
<evidence type="ECO:0000256" key="3">
    <source>
        <dbReference type="ARBA" id="ARBA00023239"/>
    </source>
</evidence>
<dbReference type="InterPro" id="IPR005000">
    <property type="entry name" value="Aldolase/citrate-lyase_domain"/>
</dbReference>
<dbReference type="SUPFAM" id="SSF51621">
    <property type="entry name" value="Phosphoenolpyruvate/pyruvate domain"/>
    <property type="match status" value="1"/>
</dbReference>
<keyword evidence="2" id="KW-0479">Metal-binding</keyword>
<evidence type="ECO:0000256" key="1">
    <source>
        <dbReference type="ARBA" id="ARBA00005568"/>
    </source>
</evidence>
<dbReference type="GO" id="GO:0046872">
    <property type="term" value="F:metal ion binding"/>
    <property type="evidence" value="ECO:0007669"/>
    <property type="project" value="UniProtKB-KW"/>
</dbReference>
<dbReference type="PANTHER" id="PTHR30502:SF0">
    <property type="entry name" value="PHOSPHOENOLPYRUVATE CARBOXYLASE FAMILY PROTEIN"/>
    <property type="match status" value="1"/>
</dbReference>
<accession>A0A4Q7NGY8</accession>
<dbReference type="GO" id="GO:0005737">
    <property type="term" value="C:cytoplasm"/>
    <property type="evidence" value="ECO:0007669"/>
    <property type="project" value="TreeGrafter"/>
</dbReference>
<dbReference type="Gene3D" id="3.20.20.60">
    <property type="entry name" value="Phosphoenolpyruvate-binding domains"/>
    <property type="match status" value="1"/>
</dbReference>
<name>A0A4Q7NGY8_9BURK</name>
<dbReference type="Pfam" id="PF03328">
    <property type="entry name" value="HpcH_HpaI"/>
    <property type="match status" value="1"/>
</dbReference>
<protein>
    <submittedName>
        <fullName evidence="5">2-keto-3-deoxy-L-rhamnonate aldolase RhmA</fullName>
    </submittedName>
</protein>
<dbReference type="InterPro" id="IPR040442">
    <property type="entry name" value="Pyrv_kinase-like_dom_sf"/>
</dbReference>
<evidence type="ECO:0000259" key="4">
    <source>
        <dbReference type="Pfam" id="PF03328"/>
    </source>
</evidence>
<proteinExistence type="inferred from homology"/>
<evidence type="ECO:0000313" key="6">
    <source>
        <dbReference type="Proteomes" id="UP000292445"/>
    </source>
</evidence>
<comment type="caution">
    <text evidence="5">The sequence shown here is derived from an EMBL/GenBank/DDBJ whole genome shotgun (WGS) entry which is preliminary data.</text>
</comment>
<dbReference type="InterPro" id="IPR050251">
    <property type="entry name" value="HpcH-HpaI_aldolase"/>
</dbReference>
<sequence>MIPNPLVKKLAASQTVLGVAVRQARTVDIARIMKTAGYDFLFIDTEHTPVPADVVSQICQAALGSGIAPIVRTPNLERVHAIHALDSGAQGLVFPHVENADEARHIVDICRYAPVGHRSMAYGLPHVEFASHDPRELMDFVNRETLIAVMLETPQAIERCEEIAAVPGIDILHVGTQDLSAEMGIPGEVGAPAVAQAIARVSRACAAHGKVLGVGGCYEPEFIRRYVTREQARFFVVGSDLGYLLGAARAQAGKVRASLELQG</sequence>
<dbReference type="PANTHER" id="PTHR30502">
    <property type="entry name" value="2-KETO-3-DEOXY-L-RHAMNONATE ALDOLASE"/>
    <property type="match status" value="1"/>
</dbReference>
<dbReference type="EMBL" id="SGXC01000001">
    <property type="protein sequence ID" value="RZS84119.1"/>
    <property type="molecule type" value="Genomic_DNA"/>
</dbReference>
<dbReference type="InterPro" id="IPR015813">
    <property type="entry name" value="Pyrv/PenolPyrv_kinase-like_dom"/>
</dbReference>
<dbReference type="GO" id="GO:0016832">
    <property type="term" value="F:aldehyde-lyase activity"/>
    <property type="evidence" value="ECO:0007669"/>
    <property type="project" value="TreeGrafter"/>
</dbReference>
<dbReference type="AlphaFoldDB" id="A0A4Q7NGY8"/>
<reference evidence="5 6" key="1">
    <citation type="submission" date="2019-02" db="EMBL/GenBank/DDBJ databases">
        <title>Genomic Encyclopedia of Type Strains, Phase IV (KMG-IV): sequencing the most valuable type-strain genomes for metagenomic binning, comparative biology and taxonomic classification.</title>
        <authorList>
            <person name="Goeker M."/>
        </authorList>
    </citation>
    <scope>NUCLEOTIDE SEQUENCE [LARGE SCALE GENOMIC DNA]</scope>
    <source>
        <strain evidence="5 6">K24</strain>
    </source>
</reference>
<comment type="similarity">
    <text evidence="1">Belongs to the HpcH/HpaI aldolase family.</text>
</comment>
<keyword evidence="3" id="KW-0456">Lyase</keyword>
<organism evidence="5 6">
    <name type="scientific">Pigmentiphaga kullae</name>
    <dbReference type="NCBI Taxonomy" id="151784"/>
    <lineage>
        <taxon>Bacteria</taxon>
        <taxon>Pseudomonadati</taxon>
        <taxon>Pseudomonadota</taxon>
        <taxon>Betaproteobacteria</taxon>
        <taxon>Burkholderiales</taxon>
        <taxon>Alcaligenaceae</taxon>
        <taxon>Pigmentiphaga</taxon>
    </lineage>
</organism>
<feature type="domain" description="HpcH/HpaI aldolase/citrate lyase" evidence="4">
    <location>
        <begin position="27"/>
        <end position="240"/>
    </location>
</feature>
<evidence type="ECO:0000313" key="5">
    <source>
        <dbReference type="EMBL" id="RZS84119.1"/>
    </source>
</evidence>
<dbReference type="OrthoDB" id="86160at2"/>
<keyword evidence="6" id="KW-1185">Reference proteome</keyword>